<dbReference type="EMBL" id="BRZI01000038">
    <property type="protein sequence ID" value="GLD32179.1"/>
    <property type="molecule type" value="Genomic_DNA"/>
</dbReference>
<protein>
    <submittedName>
        <fullName evidence="2">Uncharacterized protein</fullName>
    </submittedName>
</protein>
<accession>A0A9P3Q900</accession>
<evidence type="ECO:0000313" key="2">
    <source>
        <dbReference type="EMBL" id="GLD32179.1"/>
    </source>
</evidence>
<evidence type="ECO:0000313" key="1">
    <source>
        <dbReference type="EMBL" id="GLB83768.1"/>
    </source>
</evidence>
<dbReference type="EMBL" id="BRXE01000033">
    <property type="protein sequence ID" value="GLB83768.1"/>
    <property type="molecule type" value="Genomic_DNA"/>
</dbReference>
<dbReference type="Proteomes" id="UP001165663">
    <property type="component" value="Unassembled WGS sequence"/>
</dbReference>
<reference evidence="2" key="1">
    <citation type="submission" date="2022-08" db="EMBL/GenBank/DDBJ databases">
        <title>Mycobacterium kiyosense sp. nov., scotochromogenic slow-glowing species isolated from respiratory specimens.</title>
        <authorList>
            <person name="Fukano H."/>
            <person name="Kazumi Y."/>
            <person name="Sakagami N."/>
            <person name="Ato M."/>
            <person name="Mitarai S."/>
            <person name="Hoshino Y."/>
        </authorList>
    </citation>
    <scope>NUCLEOTIDE SEQUENCE</scope>
    <source>
        <strain evidence="2">1413</strain>
        <strain evidence="1">SRL2020-028</strain>
    </source>
</reference>
<organism evidence="2 3">
    <name type="scientific">Mycobacterium kiyosense</name>
    <dbReference type="NCBI Taxonomy" id="2871094"/>
    <lineage>
        <taxon>Bacteria</taxon>
        <taxon>Bacillati</taxon>
        <taxon>Actinomycetota</taxon>
        <taxon>Actinomycetes</taxon>
        <taxon>Mycobacteriales</taxon>
        <taxon>Mycobacteriaceae</taxon>
        <taxon>Mycobacterium</taxon>
    </lineage>
</organism>
<comment type="caution">
    <text evidence="2">The sequence shown here is derived from an EMBL/GenBank/DDBJ whole genome shotgun (WGS) entry which is preliminary data.</text>
</comment>
<dbReference type="Proteomes" id="UP001064782">
    <property type="component" value="Unassembled WGS sequence"/>
</dbReference>
<evidence type="ECO:0000313" key="3">
    <source>
        <dbReference type="Proteomes" id="UP001064782"/>
    </source>
</evidence>
<keyword evidence="3" id="KW-1185">Reference proteome</keyword>
<gene>
    <name evidence="2" type="ORF">Mkiyose1413_40620</name>
    <name evidence="1" type="ORF">SRL2020028_30240</name>
</gene>
<dbReference type="AlphaFoldDB" id="A0A9P3Q900"/>
<sequence length="73" mass="7604">MQVTENADRPTGGVRGFPDPLVGGLVVAVVAVAEVHAGDVHSRFDQRLEQINLLRGGPESADDLSASSHDAKA</sequence>
<proteinExistence type="predicted"/>
<name>A0A9P3Q900_9MYCO</name>